<gene>
    <name evidence="5" type="ORF">E3N88_41107</name>
</gene>
<dbReference type="OrthoDB" id="1884766at2759"/>
<dbReference type="PANTHER" id="PTHR32410:SF161">
    <property type="entry name" value="DC1, ZINC FINGER, RING_FYVE_PHD-TYPE-RELATED"/>
    <property type="match status" value="1"/>
</dbReference>
<feature type="domain" description="Phorbol-ester/DAG-type" evidence="4">
    <location>
        <begin position="192"/>
        <end position="251"/>
    </location>
</feature>
<dbReference type="PROSITE" id="PS50081">
    <property type="entry name" value="ZF_DAG_PE_2"/>
    <property type="match status" value="2"/>
</dbReference>
<reference evidence="5 6" key="1">
    <citation type="submission" date="2019-05" db="EMBL/GenBank/DDBJ databases">
        <title>Mikania micrantha, genome provides insights into the molecular mechanism of rapid growth.</title>
        <authorList>
            <person name="Liu B."/>
        </authorList>
    </citation>
    <scope>NUCLEOTIDE SEQUENCE [LARGE SCALE GENOMIC DNA]</scope>
    <source>
        <strain evidence="5">NLD-2019</strain>
        <tissue evidence="5">Leaf</tissue>
    </source>
</reference>
<dbReference type="PANTHER" id="PTHR32410">
    <property type="entry name" value="CYSTEINE/HISTIDINE-RICH C1 DOMAIN FAMILY PROTEIN"/>
    <property type="match status" value="1"/>
</dbReference>
<comment type="caution">
    <text evidence="5">The sequence shown here is derived from an EMBL/GenBank/DDBJ whole genome shotgun (WGS) entry which is preliminary data.</text>
</comment>
<dbReference type="AlphaFoldDB" id="A0A5N6LPG5"/>
<evidence type="ECO:0000256" key="1">
    <source>
        <dbReference type="ARBA" id="ARBA00022723"/>
    </source>
</evidence>
<sequence length="282" mass="32801">MIKDTVFKETYESSITHNSHEHPLLLFQNPPVNFDYEKVVCNACLIPIKKTTTFYKCTHHGCEFVIHDWCTRLPAELKDSKGHPQHTLLLLPKADHSFECHVCDDVSNGFVYSCSKCGYEIDVICAFMGVKITHKSHPHHQLSREFSSFKRDFCRMCLSLYSSSENDPWLSCKSCNFHLHLGCALLFPETIKHKYDKHPMTLCYSPVENHVDDYFCEVCEEEFDPNASFYHCHECNQSLHRECAPLIPQTIAYIHATSMVPYNDPFKKRKHKTNAREQCFIL</sequence>
<dbReference type="GO" id="GO:0046872">
    <property type="term" value="F:metal ion binding"/>
    <property type="evidence" value="ECO:0007669"/>
    <property type="project" value="UniProtKB-KW"/>
</dbReference>
<evidence type="ECO:0000313" key="6">
    <source>
        <dbReference type="Proteomes" id="UP000326396"/>
    </source>
</evidence>
<keyword evidence="3" id="KW-0862">Zinc</keyword>
<dbReference type="InterPro" id="IPR046349">
    <property type="entry name" value="C1-like_sf"/>
</dbReference>
<protein>
    <recommendedName>
        <fullName evidence="4">Phorbol-ester/DAG-type domain-containing protein</fullName>
    </recommendedName>
</protein>
<dbReference type="Proteomes" id="UP000326396">
    <property type="component" value="Linkage Group LG9"/>
</dbReference>
<evidence type="ECO:0000259" key="4">
    <source>
        <dbReference type="PROSITE" id="PS50081"/>
    </source>
</evidence>
<dbReference type="InterPro" id="IPR002219">
    <property type="entry name" value="PKC_DAG/PE"/>
</dbReference>
<accession>A0A5N6LPG5</accession>
<dbReference type="InterPro" id="IPR053192">
    <property type="entry name" value="Vacuole_Formation_Reg"/>
</dbReference>
<evidence type="ECO:0000256" key="2">
    <source>
        <dbReference type="ARBA" id="ARBA00022737"/>
    </source>
</evidence>
<proteinExistence type="predicted"/>
<keyword evidence="1" id="KW-0479">Metal-binding</keyword>
<evidence type="ECO:0000313" key="5">
    <source>
        <dbReference type="EMBL" id="KAD2394130.1"/>
    </source>
</evidence>
<dbReference type="EMBL" id="SZYD01000019">
    <property type="protein sequence ID" value="KAD2394130.1"/>
    <property type="molecule type" value="Genomic_DNA"/>
</dbReference>
<dbReference type="SUPFAM" id="SSF57889">
    <property type="entry name" value="Cysteine-rich domain"/>
    <property type="match status" value="2"/>
</dbReference>
<organism evidence="5 6">
    <name type="scientific">Mikania micrantha</name>
    <name type="common">bitter vine</name>
    <dbReference type="NCBI Taxonomy" id="192012"/>
    <lineage>
        <taxon>Eukaryota</taxon>
        <taxon>Viridiplantae</taxon>
        <taxon>Streptophyta</taxon>
        <taxon>Embryophyta</taxon>
        <taxon>Tracheophyta</taxon>
        <taxon>Spermatophyta</taxon>
        <taxon>Magnoliopsida</taxon>
        <taxon>eudicotyledons</taxon>
        <taxon>Gunneridae</taxon>
        <taxon>Pentapetalae</taxon>
        <taxon>asterids</taxon>
        <taxon>campanulids</taxon>
        <taxon>Asterales</taxon>
        <taxon>Asteraceae</taxon>
        <taxon>Asteroideae</taxon>
        <taxon>Heliantheae alliance</taxon>
        <taxon>Eupatorieae</taxon>
        <taxon>Mikania</taxon>
    </lineage>
</organism>
<evidence type="ECO:0000256" key="3">
    <source>
        <dbReference type="ARBA" id="ARBA00022833"/>
    </source>
</evidence>
<dbReference type="InterPro" id="IPR004146">
    <property type="entry name" value="DC1"/>
</dbReference>
<keyword evidence="6" id="KW-1185">Reference proteome</keyword>
<feature type="domain" description="Phorbol-ester/DAG-type" evidence="4">
    <location>
        <begin position="138"/>
        <end position="191"/>
    </location>
</feature>
<dbReference type="Pfam" id="PF03107">
    <property type="entry name" value="C1_2"/>
    <property type="match status" value="3"/>
</dbReference>
<name>A0A5N6LPG5_9ASTR</name>
<keyword evidence="2" id="KW-0677">Repeat</keyword>